<reference evidence="1" key="1">
    <citation type="submission" date="2021-01" db="EMBL/GenBank/DDBJ databases">
        <title>Whole genome shotgun sequence of Planotetraspora thailandica NBRC 104271.</title>
        <authorList>
            <person name="Komaki H."/>
            <person name="Tamura T."/>
        </authorList>
    </citation>
    <scope>NUCLEOTIDE SEQUENCE</scope>
    <source>
        <strain evidence="1">NBRC 104271</strain>
    </source>
</reference>
<keyword evidence="2" id="KW-1185">Reference proteome</keyword>
<comment type="caution">
    <text evidence="1">The sequence shown here is derived from an EMBL/GenBank/DDBJ whole genome shotgun (WGS) entry which is preliminary data.</text>
</comment>
<accession>A0A8J3XVL6</accession>
<sequence length="78" mass="8367">MCDLAVHDDCAVLVADDLVHRDGDAAVALAPEAGGYDGRFNVGPLACPVFAYFIVFPDGAALPAVRPHDIDRERCEQR</sequence>
<dbReference type="EMBL" id="BOOR01000017">
    <property type="protein sequence ID" value="GII54454.1"/>
    <property type="molecule type" value="Genomic_DNA"/>
</dbReference>
<organism evidence="1 2">
    <name type="scientific">Planotetraspora thailandica</name>
    <dbReference type="NCBI Taxonomy" id="487172"/>
    <lineage>
        <taxon>Bacteria</taxon>
        <taxon>Bacillati</taxon>
        <taxon>Actinomycetota</taxon>
        <taxon>Actinomycetes</taxon>
        <taxon>Streptosporangiales</taxon>
        <taxon>Streptosporangiaceae</taxon>
        <taxon>Planotetraspora</taxon>
    </lineage>
</organism>
<proteinExistence type="predicted"/>
<evidence type="ECO:0000313" key="2">
    <source>
        <dbReference type="Proteomes" id="UP000605992"/>
    </source>
</evidence>
<dbReference type="Proteomes" id="UP000605992">
    <property type="component" value="Unassembled WGS sequence"/>
</dbReference>
<evidence type="ECO:0000313" key="1">
    <source>
        <dbReference type="EMBL" id="GII54454.1"/>
    </source>
</evidence>
<protein>
    <submittedName>
        <fullName evidence="1">Uncharacterized protein</fullName>
    </submittedName>
</protein>
<gene>
    <name evidence="1" type="ORF">Pth03_28430</name>
</gene>
<dbReference type="AlphaFoldDB" id="A0A8J3XVL6"/>
<name>A0A8J3XVL6_9ACTN</name>